<dbReference type="InterPro" id="IPR015421">
    <property type="entry name" value="PyrdxlP-dep_Trfase_major"/>
</dbReference>
<dbReference type="InterPro" id="IPR015424">
    <property type="entry name" value="PyrdxlP-dep_Trfase"/>
</dbReference>
<dbReference type="PANTHER" id="PTHR43277:SF3">
    <property type="entry name" value="DECARBOXYLASE, PUTATIVE-RELATED"/>
    <property type="match status" value="1"/>
</dbReference>
<evidence type="ECO:0000259" key="6">
    <source>
        <dbReference type="Pfam" id="PF01276"/>
    </source>
</evidence>
<comment type="cofactor">
    <cofactor evidence="1">
        <name>pyridoxal 5'-phosphate</name>
        <dbReference type="ChEBI" id="CHEBI:597326"/>
    </cofactor>
</comment>
<accession>A0A220U1R3</accession>
<dbReference type="KEGG" id="vil:CFK37_05965"/>
<dbReference type="Gene3D" id="3.40.640.10">
    <property type="entry name" value="Type I PLP-dependent aspartate aminotransferase-like (Major domain)"/>
    <property type="match status" value="1"/>
</dbReference>
<dbReference type="GO" id="GO:0016831">
    <property type="term" value="F:carboxy-lyase activity"/>
    <property type="evidence" value="ECO:0007669"/>
    <property type="project" value="UniProtKB-KW"/>
</dbReference>
<keyword evidence="9" id="KW-1185">Reference proteome</keyword>
<dbReference type="Proteomes" id="UP000198312">
    <property type="component" value="Chromosome"/>
</dbReference>
<reference evidence="8 9" key="1">
    <citation type="submission" date="2017-07" db="EMBL/GenBank/DDBJ databases">
        <title>Virgibacillus sp. LM2416.</title>
        <authorList>
            <person name="Tak E.J."/>
            <person name="Bae J.-W."/>
        </authorList>
    </citation>
    <scope>NUCLEOTIDE SEQUENCE [LARGE SCALE GENOMIC DNA]</scope>
    <source>
        <strain evidence="8 9">LM2416</strain>
    </source>
</reference>
<feature type="domain" description="Orn/Lys/Arg decarboxylase C-terminal" evidence="7">
    <location>
        <begin position="399"/>
        <end position="447"/>
    </location>
</feature>
<gene>
    <name evidence="8" type="ORF">CFK37_05965</name>
</gene>
<evidence type="ECO:0000313" key="8">
    <source>
        <dbReference type="EMBL" id="ASK61733.1"/>
    </source>
</evidence>
<dbReference type="InterPro" id="IPR000310">
    <property type="entry name" value="Orn/Lys/Arg_deCO2ase_major_dom"/>
</dbReference>
<dbReference type="AlphaFoldDB" id="A0A220U1R3"/>
<protein>
    <submittedName>
        <fullName evidence="8">Lysine decarboxylase</fullName>
    </submittedName>
</protein>
<dbReference type="InterPro" id="IPR008286">
    <property type="entry name" value="Prn/Lys/Arg_de-COase_C"/>
</dbReference>
<dbReference type="InterPro" id="IPR036633">
    <property type="entry name" value="Prn/Lys/Arg_de-COase_C_sf"/>
</dbReference>
<comment type="similarity">
    <text evidence="2">Belongs to the Orn/Lys/Arg decarboxylase class-I family.</text>
</comment>
<evidence type="ECO:0000256" key="1">
    <source>
        <dbReference type="ARBA" id="ARBA00001933"/>
    </source>
</evidence>
<evidence type="ECO:0000256" key="5">
    <source>
        <dbReference type="ARBA" id="ARBA00023239"/>
    </source>
</evidence>
<evidence type="ECO:0000256" key="3">
    <source>
        <dbReference type="ARBA" id="ARBA00022793"/>
    </source>
</evidence>
<dbReference type="RefSeq" id="WP_089060994.1">
    <property type="nucleotide sequence ID" value="NZ_CP022315.1"/>
</dbReference>
<keyword evidence="3" id="KW-0210">Decarboxylase</keyword>
<evidence type="ECO:0000256" key="2">
    <source>
        <dbReference type="ARBA" id="ARBA00010671"/>
    </source>
</evidence>
<keyword evidence="5" id="KW-0456">Lyase</keyword>
<dbReference type="OrthoDB" id="9815233at2"/>
<dbReference type="Pfam" id="PF03711">
    <property type="entry name" value="OKR_DC_1_C"/>
    <property type="match status" value="1"/>
</dbReference>
<dbReference type="EMBL" id="CP022315">
    <property type="protein sequence ID" value="ASK61733.1"/>
    <property type="molecule type" value="Genomic_DNA"/>
</dbReference>
<evidence type="ECO:0000259" key="7">
    <source>
        <dbReference type="Pfam" id="PF03711"/>
    </source>
</evidence>
<dbReference type="SUPFAM" id="SSF53383">
    <property type="entry name" value="PLP-dependent transferases"/>
    <property type="match status" value="1"/>
</dbReference>
<proteinExistence type="inferred from homology"/>
<organism evidence="8 9">
    <name type="scientific">Virgibacillus phasianinus</name>
    <dbReference type="NCBI Taxonomy" id="2017483"/>
    <lineage>
        <taxon>Bacteria</taxon>
        <taxon>Bacillati</taxon>
        <taxon>Bacillota</taxon>
        <taxon>Bacilli</taxon>
        <taxon>Bacillales</taxon>
        <taxon>Bacillaceae</taxon>
        <taxon>Virgibacillus</taxon>
    </lineage>
</organism>
<dbReference type="InterPro" id="IPR052357">
    <property type="entry name" value="Orn_Lys_Arg_decarboxylase-I"/>
</dbReference>
<keyword evidence="4" id="KW-0663">Pyridoxal phosphate</keyword>
<evidence type="ECO:0000256" key="4">
    <source>
        <dbReference type="ARBA" id="ARBA00022898"/>
    </source>
</evidence>
<dbReference type="CDD" id="cd00615">
    <property type="entry name" value="Orn_deC_like"/>
    <property type="match status" value="1"/>
</dbReference>
<evidence type="ECO:0000313" key="9">
    <source>
        <dbReference type="Proteomes" id="UP000198312"/>
    </source>
</evidence>
<name>A0A220U1R3_9BACI</name>
<dbReference type="SUPFAM" id="SSF55904">
    <property type="entry name" value="Ornithine decarboxylase C-terminal domain"/>
    <property type="match status" value="1"/>
</dbReference>
<dbReference type="Pfam" id="PF01276">
    <property type="entry name" value="OKR_DC_1"/>
    <property type="match status" value="1"/>
</dbReference>
<feature type="domain" description="Orn/Lys/Arg decarboxylases family 1 pyridoxal-P attachment site" evidence="6">
    <location>
        <begin position="8"/>
        <end position="299"/>
    </location>
</feature>
<sequence>MEYDYTETPLYTKLVTFKNNKPISFHVPGHKHGSLFPPYAKDVYADVLSIDATELTGLDDLHAPDGVIHQAELLAADYFKSDYTFFLVGGSTAGNLAMILSSCSLGDKLIVQRNCHKSVMNGLELSGARPIFVAPEYDETVDRYTAPKIESIKQAIDSHPDAKGLVLTYPDYFGKTFDMKTIIDYAHQHGIPVLVDEAHGVHFSLGAPFPPSSLELGADLVVQSAHKMAPSMTMSSYLHMRTNAVSTHRVRHFLQIIQSSSPSYPLMASLDIARSFLARLKREGVEGILESVRQVRSILTAGNLWSVLPETEKDDPLKITLQVQAGMSGFTVAKAFEKNRIYPELATHNQVLFVHGLAAFQEKDQLNVSVKRISEQLKMMDKHATIDIGKLFPRPIDELSMDYQQMNKRKAIRVSVEKAIGEVAADSIIPYPPGVPILIKGERITVDHIVLLTELMEQGANIQTDDIAKGIYIYKGDNPL</sequence>
<dbReference type="PANTHER" id="PTHR43277">
    <property type="entry name" value="ARGININE DECARBOXYLASE"/>
    <property type="match status" value="1"/>
</dbReference>
<dbReference type="Gene3D" id="3.90.105.10">
    <property type="entry name" value="Molybdopterin biosynthesis moea protein, domain 2"/>
    <property type="match status" value="1"/>
</dbReference>